<comment type="subcellular location">
    <subcellularLocation>
        <location evidence="1">Membrane</location>
        <topology evidence="1">Single-pass type I membrane protein</topology>
    </subcellularLocation>
</comment>
<evidence type="ECO:0000313" key="20">
    <source>
        <dbReference type="Proteomes" id="UP000472262"/>
    </source>
</evidence>
<feature type="region of interest" description="Disordered" evidence="14">
    <location>
        <begin position="1246"/>
        <end position="1271"/>
    </location>
</feature>
<dbReference type="PROSITE" id="PS00383">
    <property type="entry name" value="TYR_PHOSPHATASE_1"/>
    <property type="match status" value="1"/>
</dbReference>
<proteinExistence type="inferred from homology"/>
<evidence type="ECO:0000256" key="1">
    <source>
        <dbReference type="ARBA" id="ARBA00004479"/>
    </source>
</evidence>
<dbReference type="Proteomes" id="UP000472262">
    <property type="component" value="Unassembled WGS sequence"/>
</dbReference>
<feature type="domain" description="Tyrosine specific protein phosphatases" evidence="16">
    <location>
        <begin position="929"/>
        <end position="1006"/>
    </location>
</feature>
<evidence type="ECO:0000259" key="15">
    <source>
        <dbReference type="PROSITE" id="PS50055"/>
    </source>
</evidence>
<organism evidence="19 20">
    <name type="scientific">Sinocyclocheilus grahami</name>
    <name type="common">Dianchi golden-line fish</name>
    <name type="synonym">Barbus grahami</name>
    <dbReference type="NCBI Taxonomy" id="75366"/>
    <lineage>
        <taxon>Eukaryota</taxon>
        <taxon>Metazoa</taxon>
        <taxon>Chordata</taxon>
        <taxon>Craniata</taxon>
        <taxon>Vertebrata</taxon>
        <taxon>Euteleostomi</taxon>
        <taxon>Actinopterygii</taxon>
        <taxon>Neopterygii</taxon>
        <taxon>Teleostei</taxon>
        <taxon>Ostariophysi</taxon>
        <taxon>Cypriniformes</taxon>
        <taxon>Cyprinidae</taxon>
        <taxon>Cyprininae</taxon>
        <taxon>Sinocyclocheilus</taxon>
    </lineage>
</organism>
<evidence type="ECO:0000256" key="12">
    <source>
        <dbReference type="ARBA" id="ARBA00023180"/>
    </source>
</evidence>
<dbReference type="InterPro" id="IPR036116">
    <property type="entry name" value="FN3_sf"/>
</dbReference>
<dbReference type="AlphaFoldDB" id="A0A672M000"/>
<dbReference type="PANTHER" id="PTHR19134">
    <property type="entry name" value="RECEPTOR-TYPE TYROSINE-PROTEIN PHOSPHATASE"/>
    <property type="match status" value="1"/>
</dbReference>
<evidence type="ECO:0000256" key="13">
    <source>
        <dbReference type="ARBA" id="ARBA00051722"/>
    </source>
</evidence>
<gene>
    <name evidence="19" type="primary">LOC107598878</name>
</gene>
<dbReference type="FunFam" id="3.90.190.10:FF:000016">
    <property type="entry name" value="receptor-type tyrosine-protein phosphatase gamma isoform X1"/>
    <property type="match status" value="1"/>
</dbReference>
<evidence type="ECO:0000259" key="17">
    <source>
        <dbReference type="PROSITE" id="PS50853"/>
    </source>
</evidence>
<name>A0A672M000_SINGR</name>
<dbReference type="SUPFAM" id="SSF51069">
    <property type="entry name" value="Carbonic anhydrase"/>
    <property type="match status" value="1"/>
</dbReference>
<dbReference type="Gene3D" id="3.90.190.10">
    <property type="entry name" value="Protein tyrosine phosphatase superfamily"/>
    <property type="match status" value="2"/>
</dbReference>
<dbReference type="InterPro" id="IPR003595">
    <property type="entry name" value="Tyr_Pase_cat"/>
</dbReference>
<dbReference type="Pfam" id="PF00194">
    <property type="entry name" value="Carb_anhydrase"/>
    <property type="match status" value="2"/>
</dbReference>
<keyword evidence="4" id="KW-0812">Transmembrane</keyword>
<evidence type="ECO:0000256" key="7">
    <source>
        <dbReference type="ARBA" id="ARBA00022801"/>
    </source>
</evidence>
<sequence length="1271" mass="141402">SGGQFSSDQTNQQNGKINIRRTLNQNNWAKKYPSCNNAKQSPINIEESLAQVKIQFQKLRLEGWAEKTSDSTTVKNDGKTVAIDVGGDFFVSGGGLRSKFKVGRITFHWGLCNASSDGSEHSLNDEKFPLEMQIYCYEADVFSGLDEALSAGGKITALAMLFKVSMESGPVSPFTLQGLLPNSTEKYFIYNGSLTTPPCSETVEWIVFKNTVTISDVQLEMFCEVMTMQQAGYVMLMDYLQNNYREQQEQFMGQVFSSYTGVEEVHTPSAYFTNTLTRINKLGKYVSEPENVQANPHNHTSMLVIWERPRAVYDSSIERYSITYRPAQGNDESKTHDPYFPAVYTDKPTVKYTDQPTVLATITTSFVVDVHTARPDGSSIVVGLSSESDGQSNTFTDSPTSVTRETNIIPEISVTSETNVTSKTSRTLEASVTPETSRILEASVAPETSRTLEASVAPETSRTLGASVTPETSRTLEASVAPETNRTLEASVAPETSRTLEASVAPETSRTLEASVAPETSRTLEASVTPETSRTLEASVTPETSRTLETSVTLEASITPKTSRTLETSVTLKTFVISPSIDISEVEEVTQPVTDSHSYEESSVTVAPLPEIPMESTSSTFPPEVPLWPTTANLPFPTTDAFSTVLSQTTQPVFNGESASYAPSVSDTLSYVHASPVSPYSLSSVLKSVYCRYRKCFQTAHFYIEDSTSPRVISSSPLLSPTGEHEPQSVKQFVKHVAELHNTNSFSREFEEVQTCTVDLGTTTDCSSHPDNKNKNRYVNILAYDHSRVRLAPLNDKDGRSGGDYINANYVDGFNKQKAYIAAQGPLMSSTVDFWRMVWEQNVGVIVMITNLMEKGRRKCDQYWPLENQEEYGCFLVTVKSTKDLAYYTQRTFTIRNTSIKKGSQRGHSNERMVIHYHYTQWPDMGVPEYVLPVLSFVYKSSRSQTEHMGPVIVHCSAGVGRTGTYIVLDSMLKQIKAQGTVNIMGFLKHIRTQRNYLVQTEEQYIFTHDALVEAILSQETEVPSSHIHQYVNNLLTPGASCKTRLEKQFKLVCQSNAKQNDYSSALSDCNRTKNRSCSLIPVEKSRVCFSTSAGETPDYINASYVMGYRQNKEFIITQNPLPSTVKDLWRMLWDHNAQVIVSLPDTNSEPIIFWPARDQPISYETFSVSLKGEGHVCLSNEDMLLVQDYILEATQVTLYLLHSQSDSTAYISNIKRIRDFTHNDQYQFLYKAILSLVSTQDDERVLQSSDNNGTVPGGVSSAAESLESLV</sequence>
<dbReference type="InterPro" id="IPR016130">
    <property type="entry name" value="Tyr_Pase_AS"/>
</dbReference>
<dbReference type="InterPro" id="IPR029021">
    <property type="entry name" value="Prot-tyrosine_phosphatase-like"/>
</dbReference>
<evidence type="ECO:0000256" key="8">
    <source>
        <dbReference type="ARBA" id="ARBA00022912"/>
    </source>
</evidence>
<feature type="compositionally biased region" description="Polar residues" evidence="14">
    <location>
        <begin position="446"/>
        <end position="548"/>
    </location>
</feature>
<dbReference type="GO" id="GO:0005886">
    <property type="term" value="C:plasma membrane"/>
    <property type="evidence" value="ECO:0007669"/>
    <property type="project" value="UniProtKB-ARBA"/>
</dbReference>
<evidence type="ECO:0000259" key="16">
    <source>
        <dbReference type="PROSITE" id="PS50056"/>
    </source>
</evidence>
<dbReference type="PROSITE" id="PS50056">
    <property type="entry name" value="TYR_PHOSPHATASE_2"/>
    <property type="match status" value="1"/>
</dbReference>
<dbReference type="PROSITE" id="PS50055">
    <property type="entry name" value="TYR_PHOSPHATASE_PTP"/>
    <property type="match status" value="2"/>
</dbReference>
<keyword evidence="6" id="KW-0677">Repeat</keyword>
<keyword evidence="10" id="KW-0472">Membrane</keyword>
<keyword evidence="7" id="KW-0378">Hydrolase</keyword>
<feature type="domain" description="Tyrosine-protein phosphatase" evidence="15">
    <location>
        <begin position="746"/>
        <end position="1015"/>
    </location>
</feature>
<dbReference type="Gene3D" id="3.10.200.10">
    <property type="entry name" value="Alpha carbonic anhydrase"/>
    <property type="match status" value="1"/>
</dbReference>
<dbReference type="PRINTS" id="PR00700">
    <property type="entry name" value="PRTYPHPHTASE"/>
</dbReference>
<protein>
    <recommendedName>
        <fullName evidence="3">protein-tyrosine-phosphatase</fullName>
        <ecNumber evidence="3">3.1.3.48</ecNumber>
    </recommendedName>
</protein>
<dbReference type="EC" id="3.1.3.48" evidence="3"/>
<dbReference type="InterPro" id="IPR050348">
    <property type="entry name" value="Protein-Tyr_Phosphatase"/>
</dbReference>
<dbReference type="InterPro" id="IPR000387">
    <property type="entry name" value="Tyr_Pase_dom"/>
</dbReference>
<comment type="catalytic activity">
    <reaction evidence="13">
        <text>O-phospho-L-tyrosyl-[protein] + H2O = L-tyrosyl-[protein] + phosphate</text>
        <dbReference type="Rhea" id="RHEA:10684"/>
        <dbReference type="Rhea" id="RHEA-COMP:10136"/>
        <dbReference type="Rhea" id="RHEA-COMP:20101"/>
        <dbReference type="ChEBI" id="CHEBI:15377"/>
        <dbReference type="ChEBI" id="CHEBI:43474"/>
        <dbReference type="ChEBI" id="CHEBI:46858"/>
        <dbReference type="ChEBI" id="CHEBI:61978"/>
        <dbReference type="EC" id="3.1.3.48"/>
    </reaction>
</comment>
<keyword evidence="9" id="KW-1133">Transmembrane helix</keyword>
<feature type="domain" description="Tyrosine-protein phosphatase" evidence="15">
    <location>
        <begin position="1046"/>
        <end position="1271"/>
    </location>
</feature>
<evidence type="ECO:0000256" key="2">
    <source>
        <dbReference type="ARBA" id="ARBA00006246"/>
    </source>
</evidence>
<dbReference type="SMART" id="SM00404">
    <property type="entry name" value="PTPc_motif"/>
    <property type="match status" value="1"/>
</dbReference>
<evidence type="ECO:0000256" key="9">
    <source>
        <dbReference type="ARBA" id="ARBA00022989"/>
    </source>
</evidence>
<keyword evidence="8" id="KW-0904">Protein phosphatase</keyword>
<reference evidence="19" key="1">
    <citation type="submission" date="2025-08" db="UniProtKB">
        <authorList>
            <consortium name="Ensembl"/>
        </authorList>
    </citation>
    <scope>IDENTIFICATION</scope>
</reference>
<dbReference type="PANTHER" id="PTHR19134:SF461">
    <property type="entry name" value="RECEPTOR-TYPE TYROSINE-PROTEIN PHOSPHATASE ZETA"/>
    <property type="match status" value="1"/>
</dbReference>
<feature type="domain" description="Alpha-carbonic anhydrase" evidence="18">
    <location>
        <begin position="15"/>
        <end position="259"/>
    </location>
</feature>
<evidence type="ECO:0000256" key="5">
    <source>
        <dbReference type="ARBA" id="ARBA00022729"/>
    </source>
</evidence>
<dbReference type="PROSITE" id="PS50853">
    <property type="entry name" value="FN3"/>
    <property type="match status" value="1"/>
</dbReference>
<feature type="domain" description="Fibronectin type-III" evidence="17">
    <location>
        <begin position="288"/>
        <end position="388"/>
    </location>
</feature>
<dbReference type="Pfam" id="PF00102">
    <property type="entry name" value="Y_phosphatase"/>
    <property type="match status" value="2"/>
</dbReference>
<evidence type="ECO:0000256" key="10">
    <source>
        <dbReference type="ARBA" id="ARBA00023136"/>
    </source>
</evidence>
<dbReference type="PROSITE" id="PS51144">
    <property type="entry name" value="ALPHA_CA_2"/>
    <property type="match status" value="1"/>
</dbReference>
<dbReference type="InterPro" id="IPR001148">
    <property type="entry name" value="CA_dom"/>
</dbReference>
<dbReference type="FunFam" id="3.90.190.10:FF:000013">
    <property type="entry name" value="receptor-type tyrosine-protein phosphatase zeta isoform X1"/>
    <property type="match status" value="1"/>
</dbReference>
<evidence type="ECO:0000256" key="3">
    <source>
        <dbReference type="ARBA" id="ARBA00013064"/>
    </source>
</evidence>
<evidence type="ECO:0000256" key="14">
    <source>
        <dbReference type="SAM" id="MobiDB-lite"/>
    </source>
</evidence>
<evidence type="ECO:0000313" key="19">
    <source>
        <dbReference type="Ensembl" id="ENSSGRP00000029810.1"/>
    </source>
</evidence>
<keyword evidence="20" id="KW-1185">Reference proteome</keyword>
<keyword evidence="5" id="KW-0732">Signal</keyword>
<dbReference type="InterPro" id="IPR036398">
    <property type="entry name" value="CA_dom_sf"/>
</dbReference>
<keyword evidence="12" id="KW-0325">Glycoprotein</keyword>
<dbReference type="InterPro" id="IPR003961">
    <property type="entry name" value="FN3_dom"/>
</dbReference>
<feature type="region of interest" description="Disordered" evidence="14">
    <location>
        <begin position="417"/>
        <end position="548"/>
    </location>
</feature>
<comment type="similarity">
    <text evidence="2">Belongs to the protein-tyrosine phosphatase family. Receptor class 5 subfamily.</text>
</comment>
<dbReference type="SMART" id="SM01057">
    <property type="entry name" value="Carb_anhydrase"/>
    <property type="match status" value="1"/>
</dbReference>
<feature type="compositionally biased region" description="Polar residues" evidence="14">
    <location>
        <begin position="417"/>
        <end position="436"/>
    </location>
</feature>
<dbReference type="SUPFAM" id="SSF52799">
    <property type="entry name" value="(Phosphotyrosine protein) phosphatases II"/>
    <property type="match status" value="2"/>
</dbReference>
<evidence type="ECO:0000259" key="18">
    <source>
        <dbReference type="PROSITE" id="PS51144"/>
    </source>
</evidence>
<dbReference type="GO" id="GO:0004725">
    <property type="term" value="F:protein tyrosine phosphatase activity"/>
    <property type="evidence" value="ECO:0007669"/>
    <property type="project" value="UniProtKB-EC"/>
</dbReference>
<keyword evidence="11" id="KW-1015">Disulfide bond</keyword>
<dbReference type="SMART" id="SM00194">
    <property type="entry name" value="PTPc"/>
    <property type="match status" value="2"/>
</dbReference>
<dbReference type="InterPro" id="IPR000242">
    <property type="entry name" value="PTP_cat"/>
</dbReference>
<reference evidence="19" key="2">
    <citation type="submission" date="2025-09" db="UniProtKB">
        <authorList>
            <consortium name="Ensembl"/>
        </authorList>
    </citation>
    <scope>IDENTIFICATION</scope>
</reference>
<accession>A0A672M000</accession>
<dbReference type="SUPFAM" id="SSF49265">
    <property type="entry name" value="Fibronectin type III"/>
    <property type="match status" value="1"/>
</dbReference>
<evidence type="ECO:0000256" key="11">
    <source>
        <dbReference type="ARBA" id="ARBA00023157"/>
    </source>
</evidence>
<dbReference type="Ensembl" id="ENSSGRT00000032035.1">
    <property type="protein sequence ID" value="ENSSGRP00000029810.1"/>
    <property type="gene ID" value="ENSSGRG00000015812.1"/>
</dbReference>
<evidence type="ECO:0000256" key="6">
    <source>
        <dbReference type="ARBA" id="ARBA00022737"/>
    </source>
</evidence>
<evidence type="ECO:0000256" key="4">
    <source>
        <dbReference type="ARBA" id="ARBA00022692"/>
    </source>
</evidence>